<dbReference type="EMBL" id="JAYMYR010000003">
    <property type="protein sequence ID" value="KAK7373335.1"/>
    <property type="molecule type" value="Genomic_DNA"/>
</dbReference>
<evidence type="ECO:0000313" key="3">
    <source>
        <dbReference type="Proteomes" id="UP001374584"/>
    </source>
</evidence>
<accession>A0AAN9NHE0</accession>
<dbReference type="Proteomes" id="UP001374584">
    <property type="component" value="Unassembled WGS sequence"/>
</dbReference>
<dbReference type="AlphaFoldDB" id="A0AAN9NHE0"/>
<organism evidence="2 3">
    <name type="scientific">Phaseolus coccineus</name>
    <name type="common">Scarlet runner bean</name>
    <name type="synonym">Phaseolus multiflorus</name>
    <dbReference type="NCBI Taxonomy" id="3886"/>
    <lineage>
        <taxon>Eukaryota</taxon>
        <taxon>Viridiplantae</taxon>
        <taxon>Streptophyta</taxon>
        <taxon>Embryophyta</taxon>
        <taxon>Tracheophyta</taxon>
        <taxon>Spermatophyta</taxon>
        <taxon>Magnoliopsida</taxon>
        <taxon>eudicotyledons</taxon>
        <taxon>Gunneridae</taxon>
        <taxon>Pentapetalae</taxon>
        <taxon>rosids</taxon>
        <taxon>fabids</taxon>
        <taxon>Fabales</taxon>
        <taxon>Fabaceae</taxon>
        <taxon>Papilionoideae</taxon>
        <taxon>50 kb inversion clade</taxon>
        <taxon>NPAAA clade</taxon>
        <taxon>indigoferoid/millettioid clade</taxon>
        <taxon>Phaseoleae</taxon>
        <taxon>Phaseolus</taxon>
    </lineage>
</organism>
<gene>
    <name evidence="2" type="ORF">VNO80_06738</name>
</gene>
<proteinExistence type="predicted"/>
<name>A0AAN9NHE0_PHACN</name>
<sequence length="100" mass="11558">MLRKIGSSLKHQPSTQYPCTSPQSLHEMNLGLLGKNGEVHPNRPTKNKRRAKRQWRAKRMRNAHGEKSVWRISSRAHSLRFLGPKQCSLSWPKDLGRYAT</sequence>
<feature type="compositionally biased region" description="Basic residues" evidence="1">
    <location>
        <begin position="43"/>
        <end position="62"/>
    </location>
</feature>
<keyword evidence="3" id="KW-1185">Reference proteome</keyword>
<protein>
    <submittedName>
        <fullName evidence="2">Uncharacterized protein</fullName>
    </submittedName>
</protein>
<comment type="caution">
    <text evidence="2">The sequence shown here is derived from an EMBL/GenBank/DDBJ whole genome shotgun (WGS) entry which is preliminary data.</text>
</comment>
<reference evidence="2 3" key="1">
    <citation type="submission" date="2024-01" db="EMBL/GenBank/DDBJ databases">
        <title>The genomes of 5 underutilized Papilionoideae crops provide insights into root nodulation and disease resistanc.</title>
        <authorList>
            <person name="Jiang F."/>
        </authorList>
    </citation>
    <scope>NUCLEOTIDE SEQUENCE [LARGE SCALE GENOMIC DNA]</scope>
    <source>
        <strain evidence="2">JINMINGXINNONG_FW02</strain>
        <tissue evidence="2">Leaves</tissue>
    </source>
</reference>
<evidence type="ECO:0000256" key="1">
    <source>
        <dbReference type="SAM" id="MobiDB-lite"/>
    </source>
</evidence>
<feature type="region of interest" description="Disordered" evidence="1">
    <location>
        <begin position="1"/>
        <end position="69"/>
    </location>
</feature>
<feature type="compositionally biased region" description="Polar residues" evidence="1">
    <location>
        <begin position="9"/>
        <end position="26"/>
    </location>
</feature>
<evidence type="ECO:0000313" key="2">
    <source>
        <dbReference type="EMBL" id="KAK7373335.1"/>
    </source>
</evidence>